<dbReference type="InterPro" id="IPR020119">
    <property type="entry name" value="PsdUridine_synth_TruD_CS"/>
</dbReference>
<comment type="catalytic activity">
    <reaction evidence="4">
        <text>a uridine in tRNA = a pseudouridine in tRNA</text>
        <dbReference type="Rhea" id="RHEA:54572"/>
        <dbReference type="Rhea" id="RHEA-COMP:13339"/>
        <dbReference type="Rhea" id="RHEA-COMP:13934"/>
        <dbReference type="ChEBI" id="CHEBI:65314"/>
        <dbReference type="ChEBI" id="CHEBI:65315"/>
    </reaction>
</comment>
<dbReference type="InterPro" id="IPR001656">
    <property type="entry name" value="PsdUridine_synth_TruD"/>
</dbReference>
<dbReference type="GO" id="GO:0009982">
    <property type="term" value="F:pseudouridine synthase activity"/>
    <property type="evidence" value="ECO:0007669"/>
    <property type="project" value="InterPro"/>
</dbReference>
<dbReference type="NCBIfam" id="TIGR00094">
    <property type="entry name" value="tRNA_TruD_broad"/>
    <property type="match status" value="1"/>
</dbReference>
<dbReference type="CDD" id="cd02576">
    <property type="entry name" value="PseudoU_synth_ScPUS7"/>
    <property type="match status" value="1"/>
</dbReference>
<dbReference type="PANTHER" id="PTHR13326:SF31">
    <property type="entry name" value="PSEUDOURIDYLATE SYNTHASE 7 HOMOLOG"/>
    <property type="match status" value="1"/>
</dbReference>
<evidence type="ECO:0000256" key="5">
    <source>
        <dbReference type="SAM" id="MobiDB-lite"/>
    </source>
</evidence>
<evidence type="ECO:0000313" key="8">
    <source>
        <dbReference type="Proteomes" id="UP000786811"/>
    </source>
</evidence>
<feature type="region of interest" description="Disordered" evidence="5">
    <location>
        <begin position="1"/>
        <end position="59"/>
    </location>
</feature>
<accession>A0A8J2HLZ2</accession>
<dbReference type="GO" id="GO:0003723">
    <property type="term" value="F:RNA binding"/>
    <property type="evidence" value="ECO:0007669"/>
    <property type="project" value="InterPro"/>
</dbReference>
<feature type="region of interest" description="Disordered" evidence="5">
    <location>
        <begin position="432"/>
        <end position="459"/>
    </location>
</feature>
<feature type="domain" description="TRUD" evidence="6">
    <location>
        <begin position="281"/>
        <end position="532"/>
    </location>
</feature>
<dbReference type="PANTHER" id="PTHR13326">
    <property type="entry name" value="TRNA PSEUDOURIDINE SYNTHASE D"/>
    <property type="match status" value="1"/>
</dbReference>
<dbReference type="InterPro" id="IPR011760">
    <property type="entry name" value="PsdUridine_synth_TruD_insert"/>
</dbReference>
<dbReference type="Gene3D" id="3.30.2350.20">
    <property type="entry name" value="TruD, catalytic domain"/>
    <property type="match status" value="2"/>
</dbReference>
<feature type="compositionally biased region" description="Basic and acidic residues" evidence="5">
    <location>
        <begin position="444"/>
        <end position="459"/>
    </location>
</feature>
<dbReference type="SUPFAM" id="SSF55120">
    <property type="entry name" value="Pseudouridine synthase"/>
    <property type="match status" value="1"/>
</dbReference>
<feature type="compositionally biased region" description="Acidic residues" evidence="5">
    <location>
        <begin position="432"/>
        <end position="443"/>
    </location>
</feature>
<organism evidence="7 8">
    <name type="scientific">Cotesia congregata</name>
    <name type="common">Parasitoid wasp</name>
    <name type="synonym">Apanteles congregatus</name>
    <dbReference type="NCBI Taxonomy" id="51543"/>
    <lineage>
        <taxon>Eukaryota</taxon>
        <taxon>Metazoa</taxon>
        <taxon>Ecdysozoa</taxon>
        <taxon>Arthropoda</taxon>
        <taxon>Hexapoda</taxon>
        <taxon>Insecta</taxon>
        <taxon>Pterygota</taxon>
        <taxon>Neoptera</taxon>
        <taxon>Endopterygota</taxon>
        <taxon>Hymenoptera</taxon>
        <taxon>Apocrita</taxon>
        <taxon>Ichneumonoidea</taxon>
        <taxon>Braconidae</taxon>
        <taxon>Microgastrinae</taxon>
        <taxon>Cotesia</taxon>
    </lineage>
</organism>
<gene>
    <name evidence="7" type="ORF">HICCMSTLAB_LOCUS8535</name>
</gene>
<evidence type="ECO:0000256" key="2">
    <source>
        <dbReference type="ARBA" id="ARBA00022694"/>
    </source>
</evidence>
<dbReference type="InterPro" id="IPR042214">
    <property type="entry name" value="TruD_catalytic"/>
</dbReference>
<dbReference type="EMBL" id="CAJNRD030001121">
    <property type="protein sequence ID" value="CAG5097087.1"/>
    <property type="molecule type" value="Genomic_DNA"/>
</dbReference>
<keyword evidence="2" id="KW-0819">tRNA processing</keyword>
<feature type="region of interest" description="Disordered" evidence="5">
    <location>
        <begin position="567"/>
        <end position="634"/>
    </location>
</feature>
<name>A0A8J2HLZ2_COTCN</name>
<evidence type="ECO:0000313" key="7">
    <source>
        <dbReference type="EMBL" id="CAG5097087.1"/>
    </source>
</evidence>
<comment type="similarity">
    <text evidence="1">Belongs to the pseudouridine synthase TruD family.</text>
</comment>
<dbReference type="Proteomes" id="UP000786811">
    <property type="component" value="Unassembled WGS sequence"/>
</dbReference>
<reference evidence="7" key="1">
    <citation type="submission" date="2021-04" db="EMBL/GenBank/DDBJ databases">
        <authorList>
            <person name="Chebbi M.A.C M."/>
        </authorList>
    </citation>
    <scope>NUCLEOTIDE SEQUENCE</scope>
</reference>
<comment type="caution">
    <text evidence="7">The sequence shown here is derived from an EMBL/GenBank/DDBJ whole genome shotgun (WGS) entry which is preliminary data.</text>
</comment>
<protein>
    <submittedName>
        <fullName evidence="7">Similar to PUS7: Pseudouridylate synthase 7 homolog (Bos taurus)</fullName>
    </submittedName>
</protein>
<evidence type="ECO:0000256" key="3">
    <source>
        <dbReference type="ARBA" id="ARBA00023235"/>
    </source>
</evidence>
<dbReference type="GO" id="GO:0008033">
    <property type="term" value="P:tRNA processing"/>
    <property type="evidence" value="ECO:0007669"/>
    <property type="project" value="UniProtKB-KW"/>
</dbReference>
<feature type="compositionally biased region" description="Basic residues" evidence="5">
    <location>
        <begin position="14"/>
        <end position="29"/>
    </location>
</feature>
<feature type="compositionally biased region" description="Basic and acidic residues" evidence="5">
    <location>
        <begin position="585"/>
        <end position="634"/>
    </location>
</feature>
<dbReference type="PROSITE" id="PS01268">
    <property type="entry name" value="UPF0024"/>
    <property type="match status" value="1"/>
</dbReference>
<proteinExistence type="inferred from homology"/>
<feature type="compositionally biased region" description="Basic and acidic residues" evidence="5">
    <location>
        <begin position="1"/>
        <end position="13"/>
    </location>
</feature>
<dbReference type="PIRSF" id="PIRSF037016">
    <property type="entry name" value="Pseudouridin_synth_euk_prd"/>
    <property type="match status" value="1"/>
</dbReference>
<dbReference type="InterPro" id="IPR020103">
    <property type="entry name" value="PsdUridine_synth_cat_dom_sf"/>
</dbReference>
<keyword evidence="8" id="KW-1185">Reference proteome</keyword>
<evidence type="ECO:0000256" key="1">
    <source>
        <dbReference type="ARBA" id="ARBA00007953"/>
    </source>
</evidence>
<dbReference type="Pfam" id="PF01142">
    <property type="entry name" value="TruD"/>
    <property type="match status" value="1"/>
</dbReference>
<dbReference type="OrthoDB" id="447290at2759"/>
<sequence length="634" mass="72211">MPSNDYKNRDKFPRGRGGRGRFNHNRRGGGRGGGHDNKRNNKRSYSEVNNSKRPKYESSVRIKEVDIGISEYLGDHQHFDGIFKERFSDFHVHEIDCDGKVAKLTTQEIPPDPEDFIDVEKLRQTLPEDVLEKLDAFISKTDSDENSSALVEIDVTDITKDQRRNIHSIAKKYQKVNIDTMDALNQLAVNLRIRANNLNYSGTKDRRARTTQWVSVKQIDPSNIFEAARRVRGLFVGNFEFVKNPLKLGTLEGNHFSIALRNITASDEEIESAMTSLRDNGFVNYYGLQRFGSVASIPTYEIGKALLKGNYQEAIDLLLKPRDNDYRDMAEARECYEKTKDAKQALKLIQKPDKIEAKLLQGIAANGPNSPQNALDSIPRNTLLMYIHSYQSLVWNNMVSRRIKEFGRKPIVGDLVYASDSVADKVEVEIEVEESVDENDESKEEPIDNGKDQELEKDKKPLPAVKVLAEEDLANYTLADVVMPQPGYKVTYPTYAKDWYEEFMAKDGLSLDLQNKNRRFSLGGAYRKIVQVPEGLSWRVVQYDDISCDLIRSDFDEMQDKEEILKQDTSAETQSAQTASYHALAKQEAEDLKESQKKEKLVDKSELPVDDNVKEVEDSAKEDQVVETETKPTD</sequence>
<dbReference type="PROSITE" id="PS50984">
    <property type="entry name" value="TRUD"/>
    <property type="match status" value="1"/>
</dbReference>
<evidence type="ECO:0000259" key="6">
    <source>
        <dbReference type="PROSITE" id="PS50984"/>
    </source>
</evidence>
<evidence type="ECO:0000256" key="4">
    <source>
        <dbReference type="ARBA" id="ARBA00036943"/>
    </source>
</evidence>
<dbReference type="GO" id="GO:0001522">
    <property type="term" value="P:pseudouridine synthesis"/>
    <property type="evidence" value="ECO:0007669"/>
    <property type="project" value="InterPro"/>
</dbReference>
<dbReference type="AlphaFoldDB" id="A0A8J2HLZ2"/>
<feature type="compositionally biased region" description="Polar residues" evidence="5">
    <location>
        <begin position="567"/>
        <end position="580"/>
    </location>
</feature>
<dbReference type="GO" id="GO:0005634">
    <property type="term" value="C:nucleus"/>
    <property type="evidence" value="ECO:0007669"/>
    <property type="project" value="TreeGrafter"/>
</dbReference>
<keyword evidence="3" id="KW-0413">Isomerase</keyword>